<evidence type="ECO:0000256" key="2">
    <source>
        <dbReference type="ARBA" id="ARBA00001946"/>
    </source>
</evidence>
<evidence type="ECO:0000256" key="6">
    <source>
        <dbReference type="ARBA" id="ARBA00012180"/>
    </source>
</evidence>
<feature type="binding site" evidence="14 15">
    <location>
        <position position="84"/>
    </location>
    <ligand>
        <name>a divalent metal cation</name>
        <dbReference type="ChEBI" id="CHEBI:60240"/>
    </ligand>
</feature>
<dbReference type="CDD" id="cd14796">
    <property type="entry name" value="RNAse_HIII_N"/>
    <property type="match status" value="1"/>
</dbReference>
<accession>A0A1E8GMH2</accession>
<comment type="cofactor">
    <cofactor evidence="14 15">
        <name>Mn(2+)</name>
        <dbReference type="ChEBI" id="CHEBI:29035"/>
    </cofactor>
    <cofactor evidence="14 15">
        <name>Mg(2+)</name>
        <dbReference type="ChEBI" id="CHEBI:18420"/>
    </cofactor>
    <text evidence="14 15">Manganese or magnesium. Binds 1 divalent metal ion per monomer in the absence of substrate. May bind a second metal ion after substrate binding.</text>
</comment>
<evidence type="ECO:0000256" key="3">
    <source>
        <dbReference type="ARBA" id="ARBA00004065"/>
    </source>
</evidence>
<evidence type="ECO:0000256" key="15">
    <source>
        <dbReference type="PROSITE-ProRule" id="PRU01319"/>
    </source>
</evidence>
<dbReference type="Pfam" id="PF11858">
    <property type="entry name" value="DUF3378"/>
    <property type="match status" value="1"/>
</dbReference>
<evidence type="ECO:0000256" key="11">
    <source>
        <dbReference type="ARBA" id="ARBA00022759"/>
    </source>
</evidence>
<dbReference type="Gene3D" id="3.30.310.10">
    <property type="entry name" value="TATA-Binding Protein"/>
    <property type="match status" value="1"/>
</dbReference>
<dbReference type="GO" id="GO:0005737">
    <property type="term" value="C:cytoplasm"/>
    <property type="evidence" value="ECO:0007669"/>
    <property type="project" value="UniProtKB-SubCell"/>
</dbReference>
<evidence type="ECO:0000313" key="18">
    <source>
        <dbReference type="Proteomes" id="UP000178622"/>
    </source>
</evidence>
<dbReference type="GO" id="GO:0000287">
    <property type="term" value="F:magnesium ion binding"/>
    <property type="evidence" value="ECO:0007669"/>
    <property type="project" value="UniProtKB-UniRule"/>
</dbReference>
<name>A0A1E8GMH2_9LACT</name>
<dbReference type="GO" id="GO:0003723">
    <property type="term" value="F:RNA binding"/>
    <property type="evidence" value="ECO:0007669"/>
    <property type="project" value="UniProtKB-UniRule"/>
</dbReference>
<dbReference type="FunFam" id="3.30.420.10:FF:000047">
    <property type="entry name" value="Ribonuclease HIII"/>
    <property type="match status" value="1"/>
</dbReference>
<keyword evidence="11 14" id="KW-0255">Endonuclease</keyword>
<dbReference type="Pfam" id="PF01351">
    <property type="entry name" value="RNase_HII"/>
    <property type="match status" value="1"/>
</dbReference>
<keyword evidence="8 14" id="KW-0963">Cytoplasm</keyword>
<comment type="caution">
    <text evidence="17">The sequence shown here is derived from an EMBL/GenBank/DDBJ whole genome shotgun (WGS) entry which is preliminary data.</text>
</comment>
<evidence type="ECO:0000256" key="12">
    <source>
        <dbReference type="ARBA" id="ARBA00022801"/>
    </source>
</evidence>
<comment type="subcellular location">
    <subcellularLocation>
        <location evidence="4 14">Cytoplasm</location>
    </subcellularLocation>
</comment>
<comment type="function">
    <text evidence="3 14">Endonuclease that specifically degrades the RNA of RNA-DNA hybrids.</text>
</comment>
<reference evidence="18" key="1">
    <citation type="submission" date="2016-09" db="EMBL/GenBank/DDBJ databases">
        <title>Draft genome sequence of a novel species of the family Streptococcaceae isolated from flowers.</title>
        <authorList>
            <person name="Chuah L.-O."/>
            <person name="Yap K.-P."/>
            <person name="Thong K.L."/>
            <person name="Liong M.T."/>
            <person name="Ahmad R."/>
            <person name="Rusul G."/>
        </authorList>
    </citation>
    <scope>NUCLEOTIDE SEQUENCE [LARGE SCALE GENOMIC DNA]</scope>
    <source>
        <strain evidence="18">DF1</strain>
    </source>
</reference>
<dbReference type="GO" id="GO:0006298">
    <property type="term" value="P:mismatch repair"/>
    <property type="evidence" value="ECO:0007669"/>
    <property type="project" value="TreeGrafter"/>
</dbReference>
<dbReference type="OrthoDB" id="9777935at2"/>
<sequence length="297" mass="32866">MNIVLELNMQEIKKIENKYKSYFVPAKSPYVKFMVKTPGLVITVYNSGKVMFQGEKSESAASEFGYSKEDTKTSDKQENTIGTDEVGNGSFFGGLAVVASYVSNQDIEFLKDLGVDDSKNLNDAKIRQIAPILEKKIKHVSLLVNPTKYNEVIETDYNAVSIKVALHNQVIFLLEKKLDSNDKVEKVIIDAFTSPANYQKYVSKERNHPQNEVTLIQKAESQFLAVAVSSIIARNLFLENLSNLSKEIGFSLPSGAGSKSDKVAASILKIKGMTGLQTTAKLHFKNTEKAKKLAGIK</sequence>
<dbReference type="PANTHER" id="PTHR10954:SF23">
    <property type="entry name" value="RIBONUCLEASE"/>
    <property type="match status" value="1"/>
</dbReference>
<dbReference type="InterPro" id="IPR004641">
    <property type="entry name" value="RNase_HIII"/>
</dbReference>
<feature type="binding site" evidence="14 15">
    <location>
        <position position="85"/>
    </location>
    <ligand>
        <name>a divalent metal cation</name>
        <dbReference type="ChEBI" id="CHEBI:60240"/>
    </ligand>
</feature>
<dbReference type="RefSeq" id="WP_070792252.1">
    <property type="nucleotide sequence ID" value="NZ_MKIR01000020.1"/>
</dbReference>
<dbReference type="CDD" id="cd06590">
    <property type="entry name" value="RNase_HII_bacteria_HIII_like"/>
    <property type="match status" value="1"/>
</dbReference>
<dbReference type="GO" id="GO:0043137">
    <property type="term" value="P:DNA replication, removal of RNA primer"/>
    <property type="evidence" value="ECO:0007669"/>
    <property type="project" value="TreeGrafter"/>
</dbReference>
<dbReference type="PANTHER" id="PTHR10954">
    <property type="entry name" value="RIBONUCLEASE H2 SUBUNIT A"/>
    <property type="match status" value="1"/>
</dbReference>
<dbReference type="GO" id="GO:0004523">
    <property type="term" value="F:RNA-DNA hybrid ribonuclease activity"/>
    <property type="evidence" value="ECO:0007669"/>
    <property type="project" value="UniProtKB-UniRule"/>
</dbReference>
<dbReference type="HAMAP" id="MF_00053">
    <property type="entry name" value="RNase_HIII"/>
    <property type="match status" value="1"/>
</dbReference>
<evidence type="ECO:0000256" key="1">
    <source>
        <dbReference type="ARBA" id="ARBA00000077"/>
    </source>
</evidence>
<dbReference type="Gene3D" id="3.30.420.10">
    <property type="entry name" value="Ribonuclease H-like superfamily/Ribonuclease H"/>
    <property type="match status" value="1"/>
</dbReference>
<dbReference type="SUPFAM" id="SSF53098">
    <property type="entry name" value="Ribonuclease H-like"/>
    <property type="match status" value="1"/>
</dbReference>
<evidence type="ECO:0000256" key="14">
    <source>
        <dbReference type="HAMAP-Rule" id="MF_00053"/>
    </source>
</evidence>
<comment type="catalytic activity">
    <reaction evidence="1 14 15">
        <text>Endonucleolytic cleavage to 5'-phosphomonoester.</text>
        <dbReference type="EC" id="3.1.26.4"/>
    </reaction>
</comment>
<dbReference type="STRING" id="1859473.BG261_03865"/>
<evidence type="ECO:0000313" key="17">
    <source>
        <dbReference type="EMBL" id="OFI49216.1"/>
    </source>
</evidence>
<dbReference type="EMBL" id="MKIR01000020">
    <property type="protein sequence ID" value="OFI49216.1"/>
    <property type="molecule type" value="Genomic_DNA"/>
</dbReference>
<keyword evidence="9 14" id="KW-0540">Nuclease</keyword>
<comment type="cofactor">
    <cofactor evidence="2">
        <name>Mg(2+)</name>
        <dbReference type="ChEBI" id="CHEBI:18420"/>
    </cofactor>
</comment>
<dbReference type="AlphaFoldDB" id="A0A1E8GMH2"/>
<dbReference type="EC" id="3.1.26.4" evidence="6 14"/>
<comment type="similarity">
    <text evidence="5 14">Belongs to the RNase HII family. RnhC subfamily.</text>
</comment>
<keyword evidence="12 14" id="KW-0378">Hydrolase</keyword>
<keyword evidence="13 14" id="KW-0460">Magnesium</keyword>
<evidence type="ECO:0000256" key="10">
    <source>
        <dbReference type="ARBA" id="ARBA00022723"/>
    </source>
</evidence>
<evidence type="ECO:0000256" key="13">
    <source>
        <dbReference type="ARBA" id="ARBA00022842"/>
    </source>
</evidence>
<evidence type="ECO:0000256" key="7">
    <source>
        <dbReference type="ARBA" id="ARBA00021407"/>
    </source>
</evidence>
<dbReference type="InterPro" id="IPR024567">
    <property type="entry name" value="RNase_HII/HIII_dom"/>
</dbReference>
<keyword evidence="10 14" id="KW-0479">Metal-binding</keyword>
<proteinExistence type="inferred from homology"/>
<dbReference type="InterPro" id="IPR036397">
    <property type="entry name" value="RNaseH_sf"/>
</dbReference>
<evidence type="ECO:0000256" key="9">
    <source>
        <dbReference type="ARBA" id="ARBA00022722"/>
    </source>
</evidence>
<dbReference type="NCBIfam" id="TIGR00716">
    <property type="entry name" value="rnhC"/>
    <property type="match status" value="1"/>
</dbReference>
<protein>
    <recommendedName>
        <fullName evidence="7 14">Ribonuclease HIII</fullName>
        <shortName evidence="14">RNase HIII</shortName>
        <ecNumber evidence="6 14">3.1.26.4</ecNumber>
    </recommendedName>
</protein>
<dbReference type="InterPro" id="IPR012295">
    <property type="entry name" value="TBP_dom_sf"/>
</dbReference>
<dbReference type="Proteomes" id="UP000178622">
    <property type="component" value="Unassembled WGS sequence"/>
</dbReference>
<dbReference type="GO" id="GO:0032299">
    <property type="term" value="C:ribonuclease H2 complex"/>
    <property type="evidence" value="ECO:0007669"/>
    <property type="project" value="TreeGrafter"/>
</dbReference>
<dbReference type="InterPro" id="IPR012337">
    <property type="entry name" value="RNaseH-like_sf"/>
</dbReference>
<feature type="binding site" evidence="14 15">
    <location>
        <position position="190"/>
    </location>
    <ligand>
        <name>a divalent metal cation</name>
        <dbReference type="ChEBI" id="CHEBI:60240"/>
    </ligand>
</feature>
<dbReference type="PIRSF" id="PIRSF037748">
    <property type="entry name" value="RnhC"/>
    <property type="match status" value="1"/>
</dbReference>
<dbReference type="InterPro" id="IPR001352">
    <property type="entry name" value="RNase_HII/HIII"/>
</dbReference>
<evidence type="ECO:0000256" key="4">
    <source>
        <dbReference type="ARBA" id="ARBA00004496"/>
    </source>
</evidence>
<dbReference type="PROSITE" id="PS51975">
    <property type="entry name" value="RNASE_H_2"/>
    <property type="match status" value="1"/>
</dbReference>
<evidence type="ECO:0000256" key="5">
    <source>
        <dbReference type="ARBA" id="ARBA00008378"/>
    </source>
</evidence>
<gene>
    <name evidence="14" type="primary">rnhC</name>
    <name evidence="17" type="ORF">BG261_03865</name>
</gene>
<organism evidence="17 18">
    <name type="scientific">Floricoccus tropicus</name>
    <dbReference type="NCBI Taxonomy" id="1859473"/>
    <lineage>
        <taxon>Bacteria</taxon>
        <taxon>Bacillati</taxon>
        <taxon>Bacillota</taxon>
        <taxon>Bacilli</taxon>
        <taxon>Lactobacillales</taxon>
        <taxon>Streptococcaceae</taxon>
        <taxon>Floricoccus</taxon>
    </lineage>
</organism>
<feature type="domain" description="RNase H type-2" evidence="16">
    <location>
        <begin position="78"/>
        <end position="296"/>
    </location>
</feature>
<evidence type="ECO:0000259" key="16">
    <source>
        <dbReference type="PROSITE" id="PS51975"/>
    </source>
</evidence>
<keyword evidence="18" id="KW-1185">Reference proteome</keyword>
<evidence type="ECO:0000256" key="8">
    <source>
        <dbReference type="ARBA" id="ARBA00022490"/>
    </source>
</evidence>
<dbReference type="InterPro" id="IPR024568">
    <property type="entry name" value="RNase_HIII_N"/>
</dbReference>